<feature type="transmembrane region" description="Helical" evidence="1">
    <location>
        <begin position="46"/>
        <end position="68"/>
    </location>
</feature>
<evidence type="ECO:0000256" key="1">
    <source>
        <dbReference type="SAM" id="Phobius"/>
    </source>
</evidence>
<dbReference type="RefSeq" id="WP_313792751.1">
    <property type="nucleotide sequence ID" value="NZ_CP102453.1"/>
</dbReference>
<dbReference type="PANTHER" id="PTHR32024:SF1">
    <property type="entry name" value="KTR SYSTEM POTASSIUM UPTAKE PROTEIN B"/>
    <property type="match status" value="1"/>
</dbReference>
<evidence type="ECO:0000313" key="2">
    <source>
        <dbReference type="EMBL" id="UUX33248.1"/>
    </source>
</evidence>
<proteinExistence type="predicted"/>
<protein>
    <recommendedName>
        <fullName evidence="4">Trk family potassium uptake protein</fullName>
    </recommendedName>
</protein>
<organism evidence="2 3">
    <name type="scientific">Fundicoccus culcitae</name>
    <dbReference type="NCBI Taxonomy" id="2969821"/>
    <lineage>
        <taxon>Bacteria</taxon>
        <taxon>Bacillati</taxon>
        <taxon>Bacillota</taxon>
        <taxon>Bacilli</taxon>
        <taxon>Lactobacillales</taxon>
        <taxon>Aerococcaceae</taxon>
        <taxon>Fundicoccus</taxon>
    </lineage>
</organism>
<keyword evidence="3" id="KW-1185">Reference proteome</keyword>
<accession>A0ABY5P3E9</accession>
<evidence type="ECO:0000313" key="3">
    <source>
        <dbReference type="Proteomes" id="UP001315967"/>
    </source>
</evidence>
<keyword evidence="1" id="KW-0472">Membrane</keyword>
<evidence type="ECO:0008006" key="4">
    <source>
        <dbReference type="Google" id="ProtNLM"/>
    </source>
</evidence>
<reference evidence="2 3" key="1">
    <citation type="submission" date="2022-08" db="EMBL/GenBank/DDBJ databases">
        <title>Aerococcaceae sp. nov isolated from spoiled eye mask.</title>
        <authorList>
            <person name="Zhou G."/>
            <person name="Xie X.-B."/>
            <person name="Shi Q.-S."/>
            <person name="Wang Y.-S."/>
            <person name="Wen X."/>
            <person name="Peng H."/>
            <person name="Yang X.-J."/>
            <person name="Tao H.-B."/>
            <person name="Huang X.-M."/>
        </authorList>
    </citation>
    <scope>NUCLEOTIDE SEQUENCE [LARGE SCALE GENOMIC DNA]</scope>
    <source>
        <strain evidence="3">DM20194951</strain>
    </source>
</reference>
<dbReference type="EMBL" id="CP102453">
    <property type="protein sequence ID" value="UUX33248.1"/>
    <property type="molecule type" value="Genomic_DNA"/>
</dbReference>
<sequence length="119" mass="13049">MEVSFKTFDRLSPAGKILLSFVLVAVLGSFLLAMPIMHKPGVELSYLNHLLTSISLVCVSGIASVSIYETYNTLGQVVVLTLIQIGGLGVITVLNSSLFFLQQSLPLREQYMLQMSLNR</sequence>
<feature type="transmembrane region" description="Helical" evidence="1">
    <location>
        <begin position="74"/>
        <end position="101"/>
    </location>
</feature>
<keyword evidence="1" id="KW-0812">Transmembrane</keyword>
<dbReference type="Proteomes" id="UP001315967">
    <property type="component" value="Chromosome"/>
</dbReference>
<dbReference type="PANTHER" id="PTHR32024">
    <property type="entry name" value="TRK SYSTEM POTASSIUM UPTAKE PROTEIN TRKG-RELATED"/>
    <property type="match status" value="1"/>
</dbReference>
<gene>
    <name evidence="2" type="ORF">NRE15_10075</name>
</gene>
<name>A0ABY5P3E9_9LACT</name>
<feature type="transmembrane region" description="Helical" evidence="1">
    <location>
        <begin position="17"/>
        <end position="34"/>
    </location>
</feature>
<keyword evidence="1" id="KW-1133">Transmembrane helix</keyword>